<dbReference type="GeneID" id="95458617"/>
<proteinExistence type="predicted"/>
<organism evidence="1 2">
    <name type="scientific">Streptomyces cinereoruber</name>
    <dbReference type="NCBI Taxonomy" id="67260"/>
    <lineage>
        <taxon>Bacteria</taxon>
        <taxon>Bacillati</taxon>
        <taxon>Actinomycetota</taxon>
        <taxon>Actinomycetes</taxon>
        <taxon>Kitasatosporales</taxon>
        <taxon>Streptomycetaceae</taxon>
        <taxon>Streptomyces</taxon>
    </lineage>
</organism>
<gene>
    <name evidence="1" type="ORF">CP977_33230</name>
</gene>
<dbReference type="RefSeq" id="WP_109184847.1">
    <property type="nucleotide sequence ID" value="NZ_BMSJ01000002.1"/>
</dbReference>
<sequence>MTLMSLLVDFARTGRIGPLHCGMPLSEAEGLLGPGRPHPAIRLLGPDVDGYPYAWGGLELVVTRHSVSGPWIRLSPGAAVRLPPLVLPDSESYPSTVLREELIAGLDAVGCRHDVDDLLTFGEQSSVLTRPAGVCAVFFPPRRGDHVSGPEQHCLGVLHKRDA</sequence>
<evidence type="ECO:0000313" key="2">
    <source>
        <dbReference type="Proteomes" id="UP000326029"/>
    </source>
</evidence>
<dbReference type="EMBL" id="CP023693">
    <property type="protein sequence ID" value="QEV36443.1"/>
    <property type="molecule type" value="Genomic_DNA"/>
</dbReference>
<protein>
    <submittedName>
        <fullName evidence="1">Uncharacterized protein</fullName>
    </submittedName>
</protein>
<dbReference type="Proteomes" id="UP000326029">
    <property type="component" value="Chromosome"/>
</dbReference>
<keyword evidence="2" id="KW-1185">Reference proteome</keyword>
<name>A0ABX6BPM1_9ACTN</name>
<accession>A0ABX6BPM1</accession>
<reference evidence="1 2" key="1">
    <citation type="submission" date="2017-09" db="EMBL/GenBank/DDBJ databases">
        <authorList>
            <person name="Lee N."/>
            <person name="Cho B.-K."/>
        </authorList>
    </citation>
    <scope>NUCLEOTIDE SEQUENCE [LARGE SCALE GENOMIC DNA]</scope>
    <source>
        <strain evidence="1 2">ATCC 19740</strain>
    </source>
</reference>
<evidence type="ECO:0000313" key="1">
    <source>
        <dbReference type="EMBL" id="QEV36443.1"/>
    </source>
</evidence>